<proteinExistence type="predicted"/>
<evidence type="ECO:0000313" key="1">
    <source>
        <dbReference type="EMBL" id="PZQ81181.1"/>
    </source>
</evidence>
<evidence type="ECO:0000313" key="2">
    <source>
        <dbReference type="Proteomes" id="UP000248887"/>
    </source>
</evidence>
<comment type="caution">
    <text evidence="1">The sequence shown here is derived from an EMBL/GenBank/DDBJ whole genome shotgun (WGS) entry which is preliminary data.</text>
</comment>
<gene>
    <name evidence="1" type="ORF">DI549_14745</name>
</gene>
<reference evidence="1 2" key="1">
    <citation type="submission" date="2017-08" db="EMBL/GenBank/DDBJ databases">
        <title>Infants hospitalized years apart are colonized by the same room-sourced microbial strains.</title>
        <authorList>
            <person name="Brooks B."/>
            <person name="Olm M.R."/>
            <person name="Firek B.A."/>
            <person name="Baker R."/>
            <person name="Thomas B.C."/>
            <person name="Morowitz M.J."/>
            <person name="Banfield J.F."/>
        </authorList>
    </citation>
    <scope>NUCLEOTIDE SEQUENCE [LARGE SCALE GENOMIC DNA]</scope>
    <source>
        <strain evidence="1">S2_005_001_R2_27</strain>
    </source>
</reference>
<sequence>MDVALIPPSSTPVAVLAVPGWALPRGPVTDPVEAAFLAGAALTSLDNLVRAGPPWAGAWRARLALSCAAAAARHVGRAEDEAALRDAWMLRPADGDPGPAGRLLGAWRRLAERSATIDATILQSTCGLLGLGWSPVLAALPVEIDRLVGEGRPAPLVAAAVVRAVDTAAPNAGLLGWWLADHVLAQRLRWPLPVPLLIVEAHGAAFRGAGRGGRLRPADDGFDAAVCLAVAQGAARTLRCAAEIAPRAARLEQVVPKLRAKGAGEAIARLLDDDAVPGTLATPKLSRWGARRLFERLEALGAVRELTGRSAFRLYGL</sequence>
<dbReference type="Proteomes" id="UP000248887">
    <property type="component" value="Unassembled WGS sequence"/>
</dbReference>
<organism evidence="1 2">
    <name type="scientific">Ancylobacter novellus</name>
    <name type="common">Thiobacillus novellus</name>
    <dbReference type="NCBI Taxonomy" id="921"/>
    <lineage>
        <taxon>Bacteria</taxon>
        <taxon>Pseudomonadati</taxon>
        <taxon>Pseudomonadota</taxon>
        <taxon>Alphaproteobacteria</taxon>
        <taxon>Hyphomicrobiales</taxon>
        <taxon>Xanthobacteraceae</taxon>
        <taxon>Ancylobacter</taxon>
    </lineage>
</organism>
<protein>
    <recommendedName>
        <fullName evidence="3">DUF1403 domain-containing protein</fullName>
    </recommendedName>
</protein>
<name>A0A2W5QR59_ANCNO</name>
<dbReference type="InterPro" id="IPR009843">
    <property type="entry name" value="DUF1403"/>
</dbReference>
<dbReference type="Pfam" id="PF07183">
    <property type="entry name" value="DUF1403"/>
    <property type="match status" value="1"/>
</dbReference>
<dbReference type="AlphaFoldDB" id="A0A2W5QR59"/>
<accession>A0A2W5QR59</accession>
<evidence type="ECO:0008006" key="3">
    <source>
        <dbReference type="Google" id="ProtNLM"/>
    </source>
</evidence>
<dbReference type="EMBL" id="QFQD01000050">
    <property type="protein sequence ID" value="PZQ81181.1"/>
    <property type="molecule type" value="Genomic_DNA"/>
</dbReference>